<keyword evidence="2" id="KW-1133">Transmembrane helix</keyword>
<dbReference type="EMBL" id="JAUEPP010000001">
    <property type="protein sequence ID" value="KAK3354245.1"/>
    <property type="molecule type" value="Genomic_DNA"/>
</dbReference>
<dbReference type="GeneID" id="87867621"/>
<feature type="region of interest" description="Disordered" evidence="1">
    <location>
        <begin position="133"/>
        <end position="211"/>
    </location>
</feature>
<name>A0AAE0MVA2_9PEZI</name>
<protein>
    <submittedName>
        <fullName evidence="3">Uncharacterized protein</fullName>
    </submittedName>
</protein>
<proteinExistence type="predicted"/>
<keyword evidence="4" id="KW-1185">Reference proteome</keyword>
<reference evidence="3" key="2">
    <citation type="submission" date="2023-06" db="EMBL/GenBank/DDBJ databases">
        <authorList>
            <consortium name="Lawrence Berkeley National Laboratory"/>
            <person name="Haridas S."/>
            <person name="Hensen N."/>
            <person name="Bonometti L."/>
            <person name="Westerberg I."/>
            <person name="Brannstrom I.O."/>
            <person name="Guillou S."/>
            <person name="Cros-Aarteil S."/>
            <person name="Calhoun S."/>
            <person name="Kuo A."/>
            <person name="Mondo S."/>
            <person name="Pangilinan J."/>
            <person name="Riley R."/>
            <person name="Labutti K."/>
            <person name="Andreopoulos B."/>
            <person name="Lipzen A."/>
            <person name="Chen C."/>
            <person name="Yanf M."/>
            <person name="Daum C."/>
            <person name="Ng V."/>
            <person name="Clum A."/>
            <person name="Steindorff A."/>
            <person name="Ohm R."/>
            <person name="Martin F."/>
            <person name="Silar P."/>
            <person name="Natvig D."/>
            <person name="Lalanne C."/>
            <person name="Gautier V."/>
            <person name="Ament-Velasquez S.L."/>
            <person name="Kruys A."/>
            <person name="Hutchinson M.I."/>
            <person name="Powell A.J."/>
            <person name="Barry K."/>
            <person name="Miller A.N."/>
            <person name="Grigoriev I.V."/>
            <person name="Debuchy R."/>
            <person name="Gladieux P."/>
            <person name="Thoren M.H."/>
            <person name="Johannesson H."/>
        </authorList>
    </citation>
    <scope>NUCLEOTIDE SEQUENCE</scope>
    <source>
        <strain evidence="3">CBS 560.94</strain>
    </source>
</reference>
<accession>A0AAE0MVA2</accession>
<feature type="compositionally biased region" description="Basic and acidic residues" evidence="1">
    <location>
        <begin position="169"/>
        <end position="184"/>
    </location>
</feature>
<dbReference type="RefSeq" id="XP_062685623.1">
    <property type="nucleotide sequence ID" value="XM_062830467.1"/>
</dbReference>
<evidence type="ECO:0000256" key="1">
    <source>
        <dbReference type="SAM" id="MobiDB-lite"/>
    </source>
</evidence>
<keyword evidence="2" id="KW-0812">Transmembrane</keyword>
<sequence length="211" mass="24210">MAPINTSTGVEVPTSQCPSQCPSQAALYAGLPWQSWVGLGCLLWVALGVEEFLRVEYQRIWIRIVKEWPNSTTSRQHLRKVLCQFLFISLVFILTWLVWRILYLVNIIRTILSQVNAPPNATATLRQQVPEITRTNVGPPNEPPNASPIPLQQVPRTIPTPTPEPPPPYEEREREPEPERGPERQHRHHPLPIRRERDSEPERGPQPQKLN</sequence>
<keyword evidence="2" id="KW-0472">Membrane</keyword>
<feature type="compositionally biased region" description="Basic and acidic residues" evidence="1">
    <location>
        <begin position="193"/>
        <end position="203"/>
    </location>
</feature>
<evidence type="ECO:0000256" key="2">
    <source>
        <dbReference type="SAM" id="Phobius"/>
    </source>
</evidence>
<dbReference type="Proteomes" id="UP001278500">
    <property type="component" value="Unassembled WGS sequence"/>
</dbReference>
<feature type="transmembrane region" description="Helical" evidence="2">
    <location>
        <begin position="81"/>
        <end position="99"/>
    </location>
</feature>
<reference evidence="3" key="1">
    <citation type="journal article" date="2023" name="Mol. Phylogenet. Evol.">
        <title>Genome-scale phylogeny and comparative genomics of the fungal order Sordariales.</title>
        <authorList>
            <person name="Hensen N."/>
            <person name="Bonometti L."/>
            <person name="Westerberg I."/>
            <person name="Brannstrom I.O."/>
            <person name="Guillou S."/>
            <person name="Cros-Aarteil S."/>
            <person name="Calhoun S."/>
            <person name="Haridas S."/>
            <person name="Kuo A."/>
            <person name="Mondo S."/>
            <person name="Pangilinan J."/>
            <person name="Riley R."/>
            <person name="LaButti K."/>
            <person name="Andreopoulos B."/>
            <person name="Lipzen A."/>
            <person name="Chen C."/>
            <person name="Yan M."/>
            <person name="Daum C."/>
            <person name="Ng V."/>
            <person name="Clum A."/>
            <person name="Steindorff A."/>
            <person name="Ohm R.A."/>
            <person name="Martin F."/>
            <person name="Silar P."/>
            <person name="Natvig D.O."/>
            <person name="Lalanne C."/>
            <person name="Gautier V."/>
            <person name="Ament-Velasquez S.L."/>
            <person name="Kruys A."/>
            <person name="Hutchinson M.I."/>
            <person name="Powell A.J."/>
            <person name="Barry K."/>
            <person name="Miller A.N."/>
            <person name="Grigoriev I.V."/>
            <person name="Debuchy R."/>
            <person name="Gladieux P."/>
            <person name="Hiltunen Thoren M."/>
            <person name="Johannesson H."/>
        </authorList>
    </citation>
    <scope>NUCLEOTIDE SEQUENCE</scope>
    <source>
        <strain evidence="3">CBS 560.94</strain>
    </source>
</reference>
<feature type="compositionally biased region" description="Pro residues" evidence="1">
    <location>
        <begin position="158"/>
        <end position="168"/>
    </location>
</feature>
<comment type="caution">
    <text evidence="3">The sequence shown here is derived from an EMBL/GenBank/DDBJ whole genome shotgun (WGS) entry which is preliminary data.</text>
</comment>
<organism evidence="3 4">
    <name type="scientific">Neurospora tetraspora</name>
    <dbReference type="NCBI Taxonomy" id="94610"/>
    <lineage>
        <taxon>Eukaryota</taxon>
        <taxon>Fungi</taxon>
        <taxon>Dikarya</taxon>
        <taxon>Ascomycota</taxon>
        <taxon>Pezizomycotina</taxon>
        <taxon>Sordariomycetes</taxon>
        <taxon>Sordariomycetidae</taxon>
        <taxon>Sordariales</taxon>
        <taxon>Sordariaceae</taxon>
        <taxon>Neurospora</taxon>
    </lineage>
</organism>
<gene>
    <name evidence="3" type="ORF">B0H65DRAFT_5709</name>
</gene>
<evidence type="ECO:0000313" key="3">
    <source>
        <dbReference type="EMBL" id="KAK3354245.1"/>
    </source>
</evidence>
<dbReference type="AlphaFoldDB" id="A0AAE0MVA2"/>
<evidence type="ECO:0000313" key="4">
    <source>
        <dbReference type="Proteomes" id="UP001278500"/>
    </source>
</evidence>